<comment type="caution">
    <text evidence="3">The sequence shown here is derived from an EMBL/GenBank/DDBJ whole genome shotgun (WGS) entry which is preliminary data.</text>
</comment>
<dbReference type="EMBL" id="QWFX01000013">
    <property type="protein sequence ID" value="RIJ28574.1"/>
    <property type="molecule type" value="Genomic_DNA"/>
</dbReference>
<feature type="transmembrane region" description="Helical" evidence="1">
    <location>
        <begin position="73"/>
        <end position="95"/>
    </location>
</feature>
<protein>
    <recommendedName>
        <fullName evidence="5">Lipoprotein</fullName>
    </recommendedName>
</protein>
<organism evidence="3 4">
    <name type="scientific">Henriciella mobilis</name>
    <dbReference type="NCBI Taxonomy" id="2305467"/>
    <lineage>
        <taxon>Bacteria</taxon>
        <taxon>Pseudomonadati</taxon>
        <taxon>Pseudomonadota</taxon>
        <taxon>Alphaproteobacteria</taxon>
        <taxon>Hyphomonadales</taxon>
        <taxon>Hyphomonadaceae</taxon>
        <taxon>Henriciella</taxon>
    </lineage>
</organism>
<keyword evidence="2" id="KW-0732">Signal</keyword>
<evidence type="ECO:0008006" key="5">
    <source>
        <dbReference type="Google" id="ProtNLM"/>
    </source>
</evidence>
<keyword evidence="4" id="KW-1185">Reference proteome</keyword>
<keyword evidence="1" id="KW-0472">Membrane</keyword>
<feature type="signal peptide" evidence="2">
    <location>
        <begin position="1"/>
        <end position="25"/>
    </location>
</feature>
<keyword evidence="1" id="KW-1133">Transmembrane helix</keyword>
<sequence length="101" mass="10616">MRALLRKTWRPALALSLALAATACARQPEIVVTPGDPPGFFLGLVQGFFIIFAFIGTFFDSDIAIYAVPNSGWTYNLGFIIGAALFFGMGGAGGASGPRKS</sequence>
<proteinExistence type="predicted"/>
<evidence type="ECO:0000256" key="1">
    <source>
        <dbReference type="SAM" id="Phobius"/>
    </source>
</evidence>
<evidence type="ECO:0000313" key="3">
    <source>
        <dbReference type="EMBL" id="RIJ28574.1"/>
    </source>
</evidence>
<name>A0A399RDI9_9PROT</name>
<dbReference type="RefSeq" id="WP_119377109.1">
    <property type="nucleotide sequence ID" value="NZ_QWFX01000013.1"/>
</dbReference>
<reference evidence="3 4" key="1">
    <citation type="submission" date="2018-08" db="EMBL/GenBank/DDBJ databases">
        <title>Henriciella mobilis sp. nov., isolated from seawater.</title>
        <authorList>
            <person name="Cheng H."/>
            <person name="Wu Y.-H."/>
            <person name="Xu X.-W."/>
            <person name="Guo L.-L."/>
        </authorList>
    </citation>
    <scope>NUCLEOTIDE SEQUENCE [LARGE SCALE GENOMIC DNA]</scope>
    <source>
        <strain evidence="3 4">JN25</strain>
    </source>
</reference>
<dbReference type="PROSITE" id="PS51257">
    <property type="entry name" value="PROKAR_LIPOPROTEIN"/>
    <property type="match status" value="1"/>
</dbReference>
<dbReference type="AlphaFoldDB" id="A0A399RDI9"/>
<evidence type="ECO:0000256" key="2">
    <source>
        <dbReference type="SAM" id="SignalP"/>
    </source>
</evidence>
<keyword evidence="1" id="KW-0812">Transmembrane</keyword>
<evidence type="ECO:0000313" key="4">
    <source>
        <dbReference type="Proteomes" id="UP000266385"/>
    </source>
</evidence>
<accession>A0A399RDI9</accession>
<feature type="chain" id="PRO_5017181909" description="Lipoprotein" evidence="2">
    <location>
        <begin position="26"/>
        <end position="101"/>
    </location>
</feature>
<gene>
    <name evidence="3" type="ORF">D1223_14475</name>
</gene>
<feature type="transmembrane region" description="Helical" evidence="1">
    <location>
        <begin position="41"/>
        <end position="61"/>
    </location>
</feature>
<dbReference type="Proteomes" id="UP000266385">
    <property type="component" value="Unassembled WGS sequence"/>
</dbReference>